<comment type="similarity">
    <text evidence="1">Belongs to the aminoglycoside phosphotransferase family.</text>
</comment>
<accession>A0A1Q2CDL5</accession>
<dbReference type="PANTHER" id="PTHR21310">
    <property type="entry name" value="AMINOGLYCOSIDE PHOSPHOTRANSFERASE-RELATED-RELATED"/>
    <property type="match status" value="1"/>
</dbReference>
<evidence type="ECO:0000313" key="9">
    <source>
        <dbReference type="Proteomes" id="UP000188324"/>
    </source>
</evidence>
<keyword evidence="3" id="KW-0547">Nucleotide-binding</keyword>
<keyword evidence="2" id="KW-0808">Transferase</keyword>
<dbReference type="InterPro" id="IPR024165">
    <property type="entry name" value="Kan/Strep_kinase"/>
</dbReference>
<dbReference type="PIRSF" id="PIRSF000706">
    <property type="entry name" value="Kanamycin_kin"/>
    <property type="match status" value="1"/>
</dbReference>
<keyword evidence="5" id="KW-0067">ATP-binding</keyword>
<dbReference type="Gene3D" id="3.30.200.20">
    <property type="entry name" value="Phosphorylase Kinase, domain 1"/>
    <property type="match status" value="1"/>
</dbReference>
<reference evidence="8 9" key="1">
    <citation type="journal article" date="2016" name="Int. J. Syst. Evol. Microbiol.">
        <title>Tessaracoccus flavus sp. nov., isolated from the drainage system of a lindane-producing factory.</title>
        <authorList>
            <person name="Kumari R."/>
            <person name="Singh P."/>
            <person name="Schumann P."/>
            <person name="Lal R."/>
        </authorList>
    </citation>
    <scope>NUCLEOTIDE SEQUENCE [LARGE SCALE GENOMIC DNA]</scope>
    <source>
        <strain evidence="8 9">RP1T</strain>
    </source>
</reference>
<dbReference type="Pfam" id="PF01636">
    <property type="entry name" value="APH"/>
    <property type="match status" value="2"/>
</dbReference>
<protein>
    <recommendedName>
        <fullName evidence="7">Aminoglycoside phosphotransferase domain-containing protein</fullName>
    </recommendedName>
</protein>
<dbReference type="InterPro" id="IPR011009">
    <property type="entry name" value="Kinase-like_dom_sf"/>
</dbReference>
<feature type="domain" description="Aminoglycoside phosphotransferase" evidence="7">
    <location>
        <begin position="154"/>
        <end position="225"/>
    </location>
</feature>
<dbReference type="Gene3D" id="3.90.1200.10">
    <property type="match status" value="1"/>
</dbReference>
<dbReference type="PANTHER" id="PTHR21310:SF41">
    <property type="entry name" value="3'-PHOSPHOTRANSFERASE, PUTATIVE-RELATED"/>
    <property type="match status" value="1"/>
</dbReference>
<gene>
    <name evidence="8" type="ORF">RPIT_04530</name>
</gene>
<dbReference type="GO" id="GO:0005524">
    <property type="term" value="F:ATP binding"/>
    <property type="evidence" value="ECO:0007669"/>
    <property type="project" value="UniProtKB-KW"/>
</dbReference>
<dbReference type="Proteomes" id="UP000188324">
    <property type="component" value="Chromosome"/>
</dbReference>
<dbReference type="SUPFAM" id="SSF56112">
    <property type="entry name" value="Protein kinase-like (PK-like)"/>
    <property type="match status" value="1"/>
</dbReference>
<sequence length="238" mass="26042">MIVGMTLTSAPPPGTPVPFAITHWAAAHGRRVAELVWRNEAGGITARLVADDTKDLYAKWSPDDLEPEAERLSWLSSRHPSPRMFDYEETDDGWLIVTGALVGSNAVSPRWKADPQRAAFAIGEGYARLHSLDPDDCPFGTPDWIGVQDDIDVLVVVHGDACAPNTILTDEGAFAGHVDMGELGVADRWADLAIASWSLEWNFGSGLDDAFWRGYGEAPDPERIRRYRTLWGEAPTGS</sequence>
<evidence type="ECO:0000256" key="5">
    <source>
        <dbReference type="ARBA" id="ARBA00022840"/>
    </source>
</evidence>
<dbReference type="InterPro" id="IPR051678">
    <property type="entry name" value="AGP_Transferase"/>
</dbReference>
<evidence type="ECO:0000256" key="4">
    <source>
        <dbReference type="ARBA" id="ARBA00022777"/>
    </source>
</evidence>
<dbReference type="GO" id="GO:0016301">
    <property type="term" value="F:kinase activity"/>
    <property type="evidence" value="ECO:0007669"/>
    <property type="project" value="UniProtKB-KW"/>
</dbReference>
<proteinExistence type="inferred from homology"/>
<evidence type="ECO:0000256" key="3">
    <source>
        <dbReference type="ARBA" id="ARBA00022741"/>
    </source>
</evidence>
<dbReference type="AlphaFoldDB" id="A0A1Q2CDL5"/>
<evidence type="ECO:0000256" key="2">
    <source>
        <dbReference type="ARBA" id="ARBA00022679"/>
    </source>
</evidence>
<feature type="domain" description="Aminoglycoside phosphotransferase" evidence="7">
    <location>
        <begin position="60"/>
        <end position="141"/>
    </location>
</feature>
<evidence type="ECO:0000313" key="8">
    <source>
        <dbReference type="EMBL" id="AQP44170.1"/>
    </source>
</evidence>
<dbReference type="OrthoDB" id="3806873at2"/>
<evidence type="ECO:0000259" key="7">
    <source>
        <dbReference type="Pfam" id="PF01636"/>
    </source>
</evidence>
<keyword evidence="6" id="KW-0046">Antibiotic resistance</keyword>
<dbReference type="EMBL" id="CP019605">
    <property type="protein sequence ID" value="AQP44170.1"/>
    <property type="molecule type" value="Genomic_DNA"/>
</dbReference>
<evidence type="ECO:0000256" key="1">
    <source>
        <dbReference type="ARBA" id="ARBA00006219"/>
    </source>
</evidence>
<dbReference type="STRING" id="1610493.RPIT_04530"/>
<dbReference type="InterPro" id="IPR002575">
    <property type="entry name" value="Aminoglycoside_PTrfase"/>
</dbReference>
<dbReference type="GO" id="GO:0046677">
    <property type="term" value="P:response to antibiotic"/>
    <property type="evidence" value="ECO:0007669"/>
    <property type="project" value="UniProtKB-KW"/>
</dbReference>
<dbReference type="GO" id="GO:0016773">
    <property type="term" value="F:phosphotransferase activity, alcohol group as acceptor"/>
    <property type="evidence" value="ECO:0007669"/>
    <property type="project" value="InterPro"/>
</dbReference>
<keyword evidence="9" id="KW-1185">Reference proteome</keyword>
<evidence type="ECO:0000256" key="6">
    <source>
        <dbReference type="ARBA" id="ARBA00023251"/>
    </source>
</evidence>
<name>A0A1Q2CDL5_9ACTN</name>
<organism evidence="8 9">
    <name type="scientific">Tessaracoccus flavus</name>
    <dbReference type="NCBI Taxonomy" id="1610493"/>
    <lineage>
        <taxon>Bacteria</taxon>
        <taxon>Bacillati</taxon>
        <taxon>Actinomycetota</taxon>
        <taxon>Actinomycetes</taxon>
        <taxon>Propionibacteriales</taxon>
        <taxon>Propionibacteriaceae</taxon>
        <taxon>Tessaracoccus</taxon>
    </lineage>
</organism>
<dbReference type="KEGG" id="tfl:RPIT_04530"/>
<keyword evidence="4" id="KW-0418">Kinase</keyword>